<keyword evidence="1" id="KW-0812">Transmembrane</keyword>
<gene>
    <name evidence="2" type="ORF">BKA05_000682</name>
</gene>
<keyword evidence="1" id="KW-0472">Membrane</keyword>
<dbReference type="InterPro" id="IPR021385">
    <property type="entry name" value="DUF3017"/>
</dbReference>
<feature type="transmembrane region" description="Helical" evidence="1">
    <location>
        <begin position="40"/>
        <end position="59"/>
    </location>
</feature>
<reference evidence="2 3" key="1">
    <citation type="submission" date="2020-07" db="EMBL/GenBank/DDBJ databases">
        <title>Sequencing the genomes of 1000 actinobacteria strains.</title>
        <authorList>
            <person name="Klenk H.-P."/>
        </authorList>
    </citation>
    <scope>NUCLEOTIDE SEQUENCE [LARGE SCALE GENOMIC DNA]</scope>
    <source>
        <strain evidence="2 3">DSM 18248</strain>
    </source>
</reference>
<keyword evidence="1" id="KW-1133">Transmembrane helix</keyword>
<sequence>MTEEHAPDGVPDDAVPDTSEIADEIAEVEGRRYPSTLGGFFYLWVLAAAAVGVAIAWLGHDWRLGVTWISGALIAASALRLLMPAKDAGMLAVRHRILDVVLLGTLGGLLLFLARTVPNQPGT</sequence>
<evidence type="ECO:0000313" key="3">
    <source>
        <dbReference type="Proteomes" id="UP000537326"/>
    </source>
</evidence>
<protein>
    <recommendedName>
        <fullName evidence="4">DUF3017 domain-containing protein</fullName>
    </recommendedName>
</protein>
<dbReference type="Pfam" id="PF11222">
    <property type="entry name" value="DUF3017"/>
    <property type="match status" value="1"/>
</dbReference>
<feature type="transmembrane region" description="Helical" evidence="1">
    <location>
        <begin position="65"/>
        <end position="85"/>
    </location>
</feature>
<feature type="transmembrane region" description="Helical" evidence="1">
    <location>
        <begin position="97"/>
        <end position="117"/>
    </location>
</feature>
<evidence type="ECO:0000256" key="1">
    <source>
        <dbReference type="SAM" id="Phobius"/>
    </source>
</evidence>
<proteinExistence type="predicted"/>
<comment type="caution">
    <text evidence="2">The sequence shown here is derived from an EMBL/GenBank/DDBJ whole genome shotgun (WGS) entry which is preliminary data.</text>
</comment>
<name>A0A7Y9YDU9_9ACTN</name>
<evidence type="ECO:0008006" key="4">
    <source>
        <dbReference type="Google" id="ProtNLM"/>
    </source>
</evidence>
<evidence type="ECO:0000313" key="2">
    <source>
        <dbReference type="EMBL" id="NYI09167.1"/>
    </source>
</evidence>
<accession>A0A7Y9YDU9</accession>
<keyword evidence="3" id="KW-1185">Reference proteome</keyword>
<dbReference type="EMBL" id="JACBZI010000001">
    <property type="protein sequence ID" value="NYI09167.1"/>
    <property type="molecule type" value="Genomic_DNA"/>
</dbReference>
<dbReference type="RefSeq" id="WP_298746950.1">
    <property type="nucleotide sequence ID" value="NZ_BAAAPP010000002.1"/>
</dbReference>
<dbReference type="AlphaFoldDB" id="A0A7Y9YDU9"/>
<dbReference type="Proteomes" id="UP000537326">
    <property type="component" value="Unassembled WGS sequence"/>
</dbReference>
<organism evidence="2 3">
    <name type="scientific">Nocardioides marinus</name>
    <dbReference type="NCBI Taxonomy" id="374514"/>
    <lineage>
        <taxon>Bacteria</taxon>
        <taxon>Bacillati</taxon>
        <taxon>Actinomycetota</taxon>
        <taxon>Actinomycetes</taxon>
        <taxon>Propionibacteriales</taxon>
        <taxon>Nocardioidaceae</taxon>
        <taxon>Nocardioides</taxon>
    </lineage>
</organism>